<name>A0A285UY67_9HYPH</name>
<protein>
    <submittedName>
        <fullName evidence="1">Uncharacterized protein</fullName>
    </submittedName>
</protein>
<evidence type="ECO:0000313" key="1">
    <source>
        <dbReference type="EMBL" id="SOC46627.1"/>
    </source>
</evidence>
<keyword evidence="2" id="KW-1185">Reference proteome</keyword>
<accession>A0A285UY67</accession>
<dbReference type="EMBL" id="OBQD01000023">
    <property type="protein sequence ID" value="SOC46627.1"/>
    <property type="molecule type" value="Genomic_DNA"/>
</dbReference>
<dbReference type="AlphaFoldDB" id="A0A285UY67"/>
<sequence>MTSRMHAAVCLPLFDRSELDRVRAQREELLKRLQKGGRDARSRIRMEQRVINLTAEQVRLESKLGIWRPQ</sequence>
<proteinExistence type="predicted"/>
<organism evidence="1 2">
    <name type="scientific">Rhizobium subbaraonis</name>
    <dbReference type="NCBI Taxonomy" id="908946"/>
    <lineage>
        <taxon>Bacteria</taxon>
        <taxon>Pseudomonadati</taxon>
        <taxon>Pseudomonadota</taxon>
        <taxon>Alphaproteobacteria</taxon>
        <taxon>Hyphomicrobiales</taxon>
        <taxon>Rhizobiaceae</taxon>
        <taxon>Rhizobium/Agrobacterium group</taxon>
        <taxon>Rhizobium</taxon>
    </lineage>
</organism>
<gene>
    <name evidence="1" type="ORF">SAMN05892877_12363</name>
</gene>
<dbReference type="Proteomes" id="UP000219167">
    <property type="component" value="Unassembled WGS sequence"/>
</dbReference>
<evidence type="ECO:0000313" key="2">
    <source>
        <dbReference type="Proteomes" id="UP000219167"/>
    </source>
</evidence>
<reference evidence="1 2" key="1">
    <citation type="submission" date="2017-08" db="EMBL/GenBank/DDBJ databases">
        <authorList>
            <person name="de Groot N.N."/>
        </authorList>
    </citation>
    <scope>NUCLEOTIDE SEQUENCE [LARGE SCALE GENOMIC DNA]</scope>
    <source>
        <strain evidence="1 2">JC85</strain>
    </source>
</reference>